<dbReference type="Proteomes" id="UP001072034">
    <property type="component" value="Unassembled WGS sequence"/>
</dbReference>
<name>A0ABT4I8U9_9ACTO</name>
<dbReference type="Pfam" id="PF03721">
    <property type="entry name" value="UDPG_MGDP_dh_N"/>
    <property type="match status" value="1"/>
</dbReference>
<keyword evidence="3" id="KW-0520">NAD</keyword>
<dbReference type="InterPro" id="IPR036291">
    <property type="entry name" value="NAD(P)-bd_dom_sf"/>
</dbReference>
<keyword evidence="7" id="KW-1185">Reference proteome</keyword>
<dbReference type="PANTHER" id="PTHR43491:SF2">
    <property type="entry name" value="UDP-N-ACETYL-D-MANNOSAMINE DEHYDROGENASE"/>
    <property type="match status" value="1"/>
</dbReference>
<evidence type="ECO:0000256" key="3">
    <source>
        <dbReference type="ARBA" id="ARBA00023027"/>
    </source>
</evidence>
<dbReference type="PANTHER" id="PTHR43491">
    <property type="entry name" value="UDP-N-ACETYL-D-MANNOSAMINE DEHYDROGENASE"/>
    <property type="match status" value="1"/>
</dbReference>
<dbReference type="InterPro" id="IPR017476">
    <property type="entry name" value="UDP-Glc/GDP-Man"/>
</dbReference>
<dbReference type="InterPro" id="IPR014027">
    <property type="entry name" value="UDP-Glc/GDP-Man_DH_C"/>
</dbReference>
<dbReference type="SUPFAM" id="SSF52413">
    <property type="entry name" value="UDP-glucose/GDP-mannose dehydrogenase C-terminal domain"/>
    <property type="match status" value="1"/>
</dbReference>
<sequence length="434" mass="46362">MRISVVALGKIGLPLAVQYAEKGHEVVGVDVNPVTVEAVNAGREPFPGEAHLADKLAALSPATGSGALRATTDYADAIPGADAIILVVPLFVDDATWEPDFTLMDAATRSLAEHLTPGTLISYETTLPVGTTRGRWKPLIEEVSGLVEGADFHLVFSPERVLTGRVFADLRRYPKLVGGLDEAGTAAGIAFYEDVLDFDPRPDLPRPNGVWDMGAAEAAEMAKLAETTYRDVNIGLANQFAVYADRAGFDIERVIDACNSQPYSHIHRPGIAVGGHCIPVYPRLYLSTDPDASVVRTARQFNATMPAYVVGRAKDVLGDLTGLRTVVLGASYRGGVKETAFSGVFPTVAALREAGAEVLVHDPMYTDDELAAFGWAPYHLGERADVAIVQADHPEYRDLAPADIPGVRLLLDGRRVTEAGRWAGVPRLTIGGGE</sequence>
<protein>
    <submittedName>
        <fullName evidence="6">Nucleotide sugar dehydrogenase</fullName>
    </submittedName>
</protein>
<dbReference type="PIRSF" id="PIRSF500136">
    <property type="entry name" value="UDP_ManNAc_DH"/>
    <property type="match status" value="1"/>
</dbReference>
<evidence type="ECO:0000256" key="1">
    <source>
        <dbReference type="ARBA" id="ARBA00006601"/>
    </source>
</evidence>
<dbReference type="InterPro" id="IPR036220">
    <property type="entry name" value="UDP-Glc/GDP-Man_DH_C_sf"/>
</dbReference>
<dbReference type="EMBL" id="JAPTMY010000018">
    <property type="protein sequence ID" value="MCZ0858174.1"/>
    <property type="molecule type" value="Genomic_DNA"/>
</dbReference>
<dbReference type="SUPFAM" id="SSF51735">
    <property type="entry name" value="NAD(P)-binding Rossmann-fold domains"/>
    <property type="match status" value="1"/>
</dbReference>
<evidence type="ECO:0000259" key="5">
    <source>
        <dbReference type="SMART" id="SM00984"/>
    </source>
</evidence>
<gene>
    <name evidence="6" type="ORF">OHJ16_08980</name>
</gene>
<keyword evidence="2" id="KW-0560">Oxidoreductase</keyword>
<reference evidence="6" key="1">
    <citation type="submission" date="2022-10" db="EMBL/GenBank/DDBJ databases">
        <title>Genome sequence of Actinomyces israelii ATCC 10048.</title>
        <authorList>
            <person name="Watt R.M."/>
            <person name="Tong W.M."/>
        </authorList>
    </citation>
    <scope>NUCLEOTIDE SEQUENCE</scope>
    <source>
        <strain evidence="6">ATCC 10048</strain>
    </source>
</reference>
<dbReference type="SMART" id="SM00984">
    <property type="entry name" value="UDPG_MGDP_dh_C"/>
    <property type="match status" value="1"/>
</dbReference>
<dbReference type="RefSeq" id="WP_268917622.1">
    <property type="nucleotide sequence ID" value="NZ_CP124548.1"/>
</dbReference>
<dbReference type="InterPro" id="IPR028359">
    <property type="entry name" value="UDP_ManNAc/GlcNAc_DH"/>
</dbReference>
<organism evidence="6 7">
    <name type="scientific">Actinomyces israelii</name>
    <dbReference type="NCBI Taxonomy" id="1659"/>
    <lineage>
        <taxon>Bacteria</taxon>
        <taxon>Bacillati</taxon>
        <taxon>Actinomycetota</taxon>
        <taxon>Actinomycetes</taxon>
        <taxon>Actinomycetales</taxon>
        <taxon>Actinomycetaceae</taxon>
        <taxon>Actinomyces</taxon>
    </lineage>
</organism>
<proteinExistence type="inferred from homology"/>
<dbReference type="NCBIfam" id="TIGR03026">
    <property type="entry name" value="NDP-sugDHase"/>
    <property type="match status" value="1"/>
</dbReference>
<comment type="caution">
    <text evidence="6">The sequence shown here is derived from an EMBL/GenBank/DDBJ whole genome shotgun (WGS) entry which is preliminary data.</text>
</comment>
<feature type="domain" description="UDP-glucose/GDP-mannose dehydrogenase C-terminal" evidence="5">
    <location>
        <begin position="326"/>
        <end position="419"/>
    </location>
</feature>
<dbReference type="InterPro" id="IPR008927">
    <property type="entry name" value="6-PGluconate_DH-like_C_sf"/>
</dbReference>
<dbReference type="Pfam" id="PF00984">
    <property type="entry name" value="UDPG_MGDP_dh"/>
    <property type="match status" value="1"/>
</dbReference>
<dbReference type="PIRSF" id="PIRSF000124">
    <property type="entry name" value="UDPglc_GDPman_dh"/>
    <property type="match status" value="1"/>
</dbReference>
<dbReference type="Pfam" id="PF03720">
    <property type="entry name" value="UDPG_MGDP_dh_C"/>
    <property type="match status" value="1"/>
</dbReference>
<evidence type="ECO:0000313" key="7">
    <source>
        <dbReference type="Proteomes" id="UP001072034"/>
    </source>
</evidence>
<evidence type="ECO:0000256" key="2">
    <source>
        <dbReference type="ARBA" id="ARBA00023002"/>
    </source>
</evidence>
<evidence type="ECO:0000256" key="4">
    <source>
        <dbReference type="PIRNR" id="PIRNR000124"/>
    </source>
</evidence>
<comment type="similarity">
    <text evidence="1 4">Belongs to the UDP-glucose/GDP-mannose dehydrogenase family.</text>
</comment>
<dbReference type="InterPro" id="IPR001732">
    <property type="entry name" value="UDP-Glc/GDP-Man_DH_N"/>
</dbReference>
<accession>A0ABT4I8U9</accession>
<dbReference type="InterPro" id="IPR014026">
    <property type="entry name" value="UDP-Glc/GDP-Man_DH_dimer"/>
</dbReference>
<evidence type="ECO:0000313" key="6">
    <source>
        <dbReference type="EMBL" id="MCZ0858174.1"/>
    </source>
</evidence>
<dbReference type="Gene3D" id="3.40.50.720">
    <property type="entry name" value="NAD(P)-binding Rossmann-like Domain"/>
    <property type="match status" value="2"/>
</dbReference>
<dbReference type="SUPFAM" id="SSF48179">
    <property type="entry name" value="6-phosphogluconate dehydrogenase C-terminal domain-like"/>
    <property type="match status" value="1"/>
</dbReference>